<keyword evidence="2" id="KW-1185">Reference proteome</keyword>
<sequence>MQNTLNKDQMRALAFAMYSYFGERHPTRLGLKVAYAEENRGSERNFERKMENEGAKLSEEECDWVVSNLLRNIDTLPLRKLFHRTVGDSPESFGYEVPTYEVLPFDKETSTPDPVSKFDRWQKKKLLNKEPETV</sequence>
<dbReference type="RefSeq" id="WP_013926956.1">
    <property type="nucleotide sequence ID" value="NC_015703.1"/>
</dbReference>
<organism evidence="1 2">
    <name type="scientific">Runella slithyformis (strain ATCC 29530 / DSM 19594 / LMG 11500 / NCIMB 11436 / LSU 4)</name>
    <dbReference type="NCBI Taxonomy" id="761193"/>
    <lineage>
        <taxon>Bacteria</taxon>
        <taxon>Pseudomonadati</taxon>
        <taxon>Bacteroidota</taxon>
        <taxon>Cytophagia</taxon>
        <taxon>Cytophagales</taxon>
        <taxon>Spirosomataceae</taxon>
        <taxon>Runella</taxon>
    </lineage>
</organism>
<evidence type="ECO:0000313" key="2">
    <source>
        <dbReference type="Proteomes" id="UP000000493"/>
    </source>
</evidence>
<reference evidence="2" key="1">
    <citation type="submission" date="2011-06" db="EMBL/GenBank/DDBJ databases">
        <title>The complete genome of chromosome of Runella slithyformis DSM 19594.</title>
        <authorList>
            <consortium name="US DOE Joint Genome Institute (JGI-PGF)"/>
            <person name="Lucas S."/>
            <person name="Han J."/>
            <person name="Lapidus A."/>
            <person name="Bruce D."/>
            <person name="Goodwin L."/>
            <person name="Pitluck S."/>
            <person name="Peters L."/>
            <person name="Kyrpides N."/>
            <person name="Mavromatis K."/>
            <person name="Ivanova N."/>
            <person name="Ovchinnikova G."/>
            <person name="Zhang X."/>
            <person name="Misra M."/>
            <person name="Detter J.C."/>
            <person name="Tapia R."/>
            <person name="Han C."/>
            <person name="Land M."/>
            <person name="Hauser L."/>
            <person name="Markowitz V."/>
            <person name="Cheng J.-F."/>
            <person name="Hugenholtz P."/>
            <person name="Woyke T."/>
            <person name="Wu D."/>
            <person name="Tindall B."/>
            <person name="Faehrich R."/>
            <person name="Brambilla E."/>
            <person name="Klenk H.-P."/>
            <person name="Eisen J.A."/>
        </authorList>
    </citation>
    <scope>NUCLEOTIDE SEQUENCE [LARGE SCALE GENOMIC DNA]</scope>
    <source>
        <strain evidence="2">ATCC 29530 / DSM 19594 / LMG 11500 / NCIMB 11436 / LSU 4</strain>
    </source>
</reference>
<protein>
    <submittedName>
        <fullName evidence="1">Uncharacterized protein</fullName>
    </submittedName>
</protein>
<accession>A0A7U3ZI40</accession>
<proteinExistence type="predicted"/>
<dbReference type="KEGG" id="rsi:Runsl_1209"/>
<dbReference type="AlphaFoldDB" id="A0A7U3ZI40"/>
<gene>
    <name evidence="1" type="ordered locus">Runsl_1209</name>
</gene>
<dbReference type="Proteomes" id="UP000000493">
    <property type="component" value="Chromosome"/>
</dbReference>
<evidence type="ECO:0000313" key="1">
    <source>
        <dbReference type="EMBL" id="AEI47637.1"/>
    </source>
</evidence>
<name>A0A7U3ZI40_RUNSL</name>
<reference evidence="1 2" key="2">
    <citation type="journal article" date="2012" name="Stand. Genomic Sci.">
        <title>Complete genome sequence of the aquatic bacterium Runella slithyformis type strain (LSU 4(T)).</title>
        <authorList>
            <person name="Copeland A."/>
            <person name="Zhang X."/>
            <person name="Misra M."/>
            <person name="Lapidus A."/>
            <person name="Nolan M."/>
            <person name="Lucas S."/>
            <person name="Deshpande S."/>
            <person name="Cheng J.F."/>
            <person name="Tapia R."/>
            <person name="Goodwin L.A."/>
            <person name="Pitluck S."/>
            <person name="Liolios K."/>
            <person name="Pagani I."/>
            <person name="Ivanova N."/>
            <person name="Mikhailova N."/>
            <person name="Pati A."/>
            <person name="Chen A."/>
            <person name="Palaniappan K."/>
            <person name="Land M."/>
            <person name="Hauser L."/>
            <person name="Pan C."/>
            <person name="Jeffries C.D."/>
            <person name="Detter J.C."/>
            <person name="Brambilla E.M."/>
            <person name="Rohde M."/>
            <person name="Djao O.D."/>
            <person name="Goker M."/>
            <person name="Sikorski J."/>
            <person name="Tindall B.J."/>
            <person name="Woyke T."/>
            <person name="Bristow J."/>
            <person name="Eisen J.A."/>
            <person name="Markowitz V."/>
            <person name="Hugenholtz P."/>
            <person name="Kyrpides N.C."/>
            <person name="Klenk H.P."/>
            <person name="Mavromatis K."/>
        </authorList>
    </citation>
    <scope>NUCLEOTIDE SEQUENCE [LARGE SCALE GENOMIC DNA]</scope>
    <source>
        <strain evidence="2">ATCC 29530 / DSM 19594 / LMG 11500 / NCIMB 11436 / LSU 4</strain>
    </source>
</reference>
<dbReference type="EMBL" id="CP002859">
    <property type="protein sequence ID" value="AEI47637.1"/>
    <property type="molecule type" value="Genomic_DNA"/>
</dbReference>